<dbReference type="RefSeq" id="WP_092708441.1">
    <property type="nucleotide sequence ID" value="NZ_FMAG01000001.1"/>
</dbReference>
<comment type="similarity">
    <text evidence="5">Belongs to the Omp25/RopB family.</text>
</comment>
<evidence type="ECO:0000256" key="3">
    <source>
        <dbReference type="ARBA" id="ARBA00023136"/>
    </source>
</evidence>
<dbReference type="InterPro" id="IPR011250">
    <property type="entry name" value="OMP/PagP_B-barrel"/>
</dbReference>
<dbReference type="SUPFAM" id="SSF56925">
    <property type="entry name" value="OMPA-like"/>
    <property type="match status" value="1"/>
</dbReference>
<dbReference type="InterPro" id="IPR051692">
    <property type="entry name" value="OMP-like"/>
</dbReference>
<evidence type="ECO:0000256" key="1">
    <source>
        <dbReference type="ARBA" id="ARBA00004442"/>
    </source>
</evidence>
<dbReference type="Proteomes" id="UP000199101">
    <property type="component" value="Unassembled WGS sequence"/>
</dbReference>
<gene>
    <name evidence="8" type="ORF">GA0061103_1108</name>
</gene>
<proteinExistence type="inferred from homology"/>
<sequence>MRKFLGTTVFLLATVAGSTVYAADLATSTPPQAPVEAAPVFSWTGFYVGVNAGGGFGGNDDVGFHSFGSYLGRFGKLEGSGFLGGGQIGYNYQFDPNWVVGLEADFQGADISDSFRNGTASASSKIDWYGTVRPRIGYAYDNTLFYGTGGLAYGHVNYKGALGGASFDDDKTKAGWTVGAGIEHAFTDHVTAKLEYQYVDFGSSNMGGDALNSKASLDFHAVRVGLNYKF</sequence>
<evidence type="ECO:0000313" key="8">
    <source>
        <dbReference type="EMBL" id="SCB07592.1"/>
    </source>
</evidence>
<evidence type="ECO:0000259" key="7">
    <source>
        <dbReference type="Pfam" id="PF13505"/>
    </source>
</evidence>
<dbReference type="InterPro" id="IPR027385">
    <property type="entry name" value="Beta-barrel_OMP"/>
</dbReference>
<dbReference type="EMBL" id="FMAG01000001">
    <property type="protein sequence ID" value="SCB07592.1"/>
    <property type="molecule type" value="Genomic_DNA"/>
</dbReference>
<dbReference type="Pfam" id="PF13505">
    <property type="entry name" value="OMP_b-brl"/>
    <property type="match status" value="1"/>
</dbReference>
<comment type="subcellular location">
    <subcellularLocation>
        <location evidence="1">Cell outer membrane</location>
    </subcellularLocation>
</comment>
<accession>A0A1C3TWV9</accession>
<dbReference type="STRING" id="410764.GA0061103_1108"/>
<keyword evidence="4" id="KW-0998">Cell outer membrane</keyword>
<evidence type="ECO:0000256" key="2">
    <source>
        <dbReference type="ARBA" id="ARBA00022729"/>
    </source>
</evidence>
<evidence type="ECO:0000256" key="5">
    <source>
        <dbReference type="ARBA" id="ARBA00038306"/>
    </source>
</evidence>
<keyword evidence="9" id="KW-1185">Reference proteome</keyword>
<dbReference type="AlphaFoldDB" id="A0A1C3TWV9"/>
<keyword evidence="3" id="KW-0472">Membrane</keyword>
<dbReference type="OrthoDB" id="9815357at2"/>
<evidence type="ECO:0000313" key="9">
    <source>
        <dbReference type="Proteomes" id="UP000199101"/>
    </source>
</evidence>
<dbReference type="PANTHER" id="PTHR34001">
    <property type="entry name" value="BLL7405 PROTEIN"/>
    <property type="match status" value="1"/>
</dbReference>
<organism evidence="8 9">
    <name type="scientific">Rhizobium multihospitium</name>
    <dbReference type="NCBI Taxonomy" id="410764"/>
    <lineage>
        <taxon>Bacteria</taxon>
        <taxon>Pseudomonadati</taxon>
        <taxon>Pseudomonadota</taxon>
        <taxon>Alphaproteobacteria</taxon>
        <taxon>Hyphomicrobiales</taxon>
        <taxon>Rhizobiaceae</taxon>
        <taxon>Rhizobium/Agrobacterium group</taxon>
        <taxon>Rhizobium</taxon>
    </lineage>
</organism>
<reference evidence="9" key="1">
    <citation type="submission" date="2016-08" db="EMBL/GenBank/DDBJ databases">
        <authorList>
            <person name="Varghese N."/>
            <person name="Submissions Spin"/>
        </authorList>
    </citation>
    <scope>NUCLEOTIDE SEQUENCE [LARGE SCALE GENOMIC DNA]</scope>
    <source>
        <strain evidence="9">HAMBI 2975</strain>
    </source>
</reference>
<feature type="domain" description="Outer membrane protein beta-barrel" evidence="7">
    <location>
        <begin position="36"/>
        <end position="230"/>
    </location>
</feature>
<feature type="chain" id="PRO_5008682488" evidence="6">
    <location>
        <begin position="23"/>
        <end position="230"/>
    </location>
</feature>
<dbReference type="Gene3D" id="2.40.160.20">
    <property type="match status" value="1"/>
</dbReference>
<evidence type="ECO:0000256" key="6">
    <source>
        <dbReference type="SAM" id="SignalP"/>
    </source>
</evidence>
<feature type="signal peptide" evidence="6">
    <location>
        <begin position="1"/>
        <end position="22"/>
    </location>
</feature>
<dbReference type="PANTHER" id="PTHR34001:SF3">
    <property type="entry name" value="BLL7405 PROTEIN"/>
    <property type="match status" value="1"/>
</dbReference>
<keyword evidence="2 6" id="KW-0732">Signal</keyword>
<evidence type="ECO:0000256" key="4">
    <source>
        <dbReference type="ARBA" id="ARBA00023237"/>
    </source>
</evidence>
<name>A0A1C3TWV9_9HYPH</name>
<dbReference type="GO" id="GO:0009279">
    <property type="term" value="C:cell outer membrane"/>
    <property type="evidence" value="ECO:0007669"/>
    <property type="project" value="UniProtKB-SubCell"/>
</dbReference>
<protein>
    <submittedName>
        <fullName evidence="8">Outer membrane immunogenic protein</fullName>
    </submittedName>
</protein>